<dbReference type="SUPFAM" id="SSF56796">
    <property type="entry name" value="Dehydroquinate synthase-like"/>
    <property type="match status" value="1"/>
</dbReference>
<gene>
    <name evidence="4" type="ORF">IV56_GL002350</name>
</gene>
<dbReference type="Pfam" id="PF00465">
    <property type="entry name" value="Fe-ADH"/>
    <property type="match status" value="1"/>
</dbReference>
<evidence type="ECO:0000259" key="2">
    <source>
        <dbReference type="Pfam" id="PF00465"/>
    </source>
</evidence>
<keyword evidence="1" id="KW-0560">Oxidoreductase</keyword>
<dbReference type="GO" id="GO:0046872">
    <property type="term" value="F:metal ion binding"/>
    <property type="evidence" value="ECO:0007669"/>
    <property type="project" value="InterPro"/>
</dbReference>
<evidence type="ECO:0000259" key="3">
    <source>
        <dbReference type="Pfam" id="PF25137"/>
    </source>
</evidence>
<name>A0A0R2MS20_9LACO</name>
<dbReference type="InterPro" id="IPR056798">
    <property type="entry name" value="ADH_Fe_C"/>
</dbReference>
<dbReference type="GO" id="GO:1990362">
    <property type="term" value="F:butanol dehydrogenase (NAD+) activity"/>
    <property type="evidence" value="ECO:0007669"/>
    <property type="project" value="InterPro"/>
</dbReference>
<sequence>MNDFQYHNTTDIRFGRNHIDAELHDAVAQFGNKVLLTYGGQSIKRSGLYERVLKLLDGLEVVELGGIAPNPKIDSVREGQKLAKDNDVQVILAVGGGSVIDASKVIASARYYEGDPWDLVVKANGADRMLLPQLPVVDILTLAATGTEMNFGSVISNPETEQKLGTGGPQSPAVSFLAPELTFTVPANQTAAGSMDIMSHLIEQYFDKAPANDVSKGLIEGLMRTVIKWAPVALDQPDSYDARANLMWSATMALNGIVRSGNQNGWTVHPLEHELSAYYDITHGEGLGILTPRWMQHVLNEDTVALFARFGRNVWQINGEDDQQVALEAIDRTEDWIENLGIPMTLPAVGIKDEANFNVMATSAVKVGQLQTNAYVGLNVDDVITIYRESMKDWQKLSL</sequence>
<feature type="domain" description="Fe-containing alcohol dehydrogenase-like C-terminal" evidence="3">
    <location>
        <begin position="190"/>
        <end position="391"/>
    </location>
</feature>
<dbReference type="AlphaFoldDB" id="A0A0R2MS20"/>
<accession>A0A0R2MS20</accession>
<organism evidence="4 5">
    <name type="scientific">Lacticaseibacillus saniviri JCM 17471 = DSM 24301</name>
    <dbReference type="NCBI Taxonomy" id="1293598"/>
    <lineage>
        <taxon>Bacteria</taxon>
        <taxon>Bacillati</taxon>
        <taxon>Bacillota</taxon>
        <taxon>Bacilli</taxon>
        <taxon>Lactobacillales</taxon>
        <taxon>Lactobacillaceae</taxon>
        <taxon>Lacticaseibacillus</taxon>
    </lineage>
</organism>
<dbReference type="EMBL" id="JQCE01000064">
    <property type="protein sequence ID" value="KRO15580.1"/>
    <property type="molecule type" value="Genomic_DNA"/>
</dbReference>
<dbReference type="PROSITE" id="PS00060">
    <property type="entry name" value="ADH_IRON_2"/>
    <property type="match status" value="1"/>
</dbReference>
<feature type="domain" description="Alcohol dehydrogenase iron-type/glycerol dehydrogenase GldA" evidence="2">
    <location>
        <begin position="10"/>
        <end position="174"/>
    </location>
</feature>
<dbReference type="Gene3D" id="3.40.50.1970">
    <property type="match status" value="1"/>
</dbReference>
<dbReference type="InterPro" id="IPR018211">
    <property type="entry name" value="ADH_Fe_CS"/>
</dbReference>
<dbReference type="STRING" id="1293598.IV56_GL002350"/>
<dbReference type="GO" id="GO:0005829">
    <property type="term" value="C:cytosol"/>
    <property type="evidence" value="ECO:0007669"/>
    <property type="project" value="TreeGrafter"/>
</dbReference>
<dbReference type="GO" id="GO:1990002">
    <property type="term" value="F:methylglyoxal reductase (NADPH) (acetol producing) activity"/>
    <property type="evidence" value="ECO:0007669"/>
    <property type="project" value="TreeGrafter"/>
</dbReference>
<dbReference type="PATRIC" id="fig|1293598.4.peg.2452"/>
<evidence type="ECO:0000313" key="5">
    <source>
        <dbReference type="Proteomes" id="UP000050969"/>
    </source>
</evidence>
<evidence type="ECO:0000313" key="4">
    <source>
        <dbReference type="EMBL" id="KRO15580.1"/>
    </source>
</evidence>
<dbReference type="RefSeq" id="WP_054776590.1">
    <property type="nucleotide sequence ID" value="NZ_BBBX01000002.1"/>
</dbReference>
<dbReference type="Pfam" id="PF25137">
    <property type="entry name" value="ADH_Fe_C"/>
    <property type="match status" value="1"/>
</dbReference>
<dbReference type="InterPro" id="IPR001670">
    <property type="entry name" value="ADH_Fe/GldA"/>
</dbReference>
<dbReference type="OrthoDB" id="9801156at2"/>
<reference evidence="4 5" key="1">
    <citation type="journal article" date="2015" name="Genome Announc.">
        <title>Expanding the biotechnology potential of lactobacilli through comparative genomics of 213 strains and associated genera.</title>
        <authorList>
            <person name="Sun Z."/>
            <person name="Harris H.M."/>
            <person name="McCann A."/>
            <person name="Guo C."/>
            <person name="Argimon S."/>
            <person name="Zhang W."/>
            <person name="Yang X."/>
            <person name="Jeffery I.B."/>
            <person name="Cooney J.C."/>
            <person name="Kagawa T.F."/>
            <person name="Liu W."/>
            <person name="Song Y."/>
            <person name="Salvetti E."/>
            <person name="Wrobel A."/>
            <person name="Rasinkangas P."/>
            <person name="Parkhill J."/>
            <person name="Rea M.C."/>
            <person name="O'Sullivan O."/>
            <person name="Ritari J."/>
            <person name="Douillard F.P."/>
            <person name="Paul Ross R."/>
            <person name="Yang R."/>
            <person name="Briner A.E."/>
            <person name="Felis G.E."/>
            <person name="de Vos W.M."/>
            <person name="Barrangou R."/>
            <person name="Klaenhammer T.R."/>
            <person name="Caufield P.W."/>
            <person name="Cui Y."/>
            <person name="Zhang H."/>
            <person name="O'Toole P.W."/>
        </authorList>
    </citation>
    <scope>NUCLEOTIDE SEQUENCE [LARGE SCALE GENOMIC DNA]</scope>
    <source>
        <strain evidence="4 5">DSM 24301</strain>
    </source>
</reference>
<keyword evidence="5" id="KW-1185">Reference proteome</keyword>
<dbReference type="FunFam" id="3.40.50.1970:FF:000003">
    <property type="entry name" value="Alcohol dehydrogenase, iron-containing"/>
    <property type="match status" value="1"/>
</dbReference>
<dbReference type="PANTHER" id="PTHR43633:SF1">
    <property type="entry name" value="ALCOHOL DEHYDROGENASE YQHD"/>
    <property type="match status" value="1"/>
</dbReference>
<dbReference type="GO" id="GO:0008106">
    <property type="term" value="F:alcohol dehydrogenase (NADP+) activity"/>
    <property type="evidence" value="ECO:0007669"/>
    <property type="project" value="TreeGrafter"/>
</dbReference>
<protein>
    <submittedName>
        <fullName evidence="4">BdhA protein</fullName>
    </submittedName>
</protein>
<proteinExistence type="predicted"/>
<comment type="caution">
    <text evidence="4">The sequence shown here is derived from an EMBL/GenBank/DDBJ whole genome shotgun (WGS) entry which is preliminary data.</text>
</comment>
<evidence type="ECO:0000256" key="1">
    <source>
        <dbReference type="ARBA" id="ARBA00023002"/>
    </source>
</evidence>
<dbReference type="InterPro" id="IPR044731">
    <property type="entry name" value="BDH-like"/>
</dbReference>
<dbReference type="PANTHER" id="PTHR43633">
    <property type="entry name" value="ALCOHOL DEHYDROGENASE YQHD"/>
    <property type="match status" value="1"/>
</dbReference>
<dbReference type="Gene3D" id="1.20.1090.10">
    <property type="entry name" value="Dehydroquinate synthase-like - alpha domain"/>
    <property type="match status" value="1"/>
</dbReference>
<dbReference type="CDD" id="cd08187">
    <property type="entry name" value="BDH"/>
    <property type="match status" value="1"/>
</dbReference>
<dbReference type="Proteomes" id="UP000050969">
    <property type="component" value="Unassembled WGS sequence"/>
</dbReference>